<dbReference type="EMBL" id="CALNXK010000175">
    <property type="protein sequence ID" value="CAH3172627.1"/>
    <property type="molecule type" value="Genomic_DNA"/>
</dbReference>
<sequence>MQSGKHKYKKLEVMQPRITEYKSELLTREQIIPDPPNEVLQNNDKGEGRGDELKRMAFDIMAQSSMNVTNTSVTISRLQYMHPFAGNLPSVTIHLKDANPDDIQFFIDELPVSVKAQLKMQDLREENLKRQLRKQEGNWPEQMRKMRKREENSQRQLREMQQREENSQRQLMEMQKSVEYSQRQLTEMQLREENLIKQLEEMQHRAENSQRQLWEMQERDQNSQRQLREIQQREENSQRQLREMQEREENSQRQLREIQQREENSQRQLREMQRREENSQRQLRDCDWIIARHEIQMTDKCLGRGGWGSVYEGVYCGCAVAVYYSLSGPQITKKALCL</sequence>
<feature type="compositionally biased region" description="Basic and acidic residues" evidence="1">
    <location>
        <begin position="133"/>
        <end position="167"/>
    </location>
</feature>
<keyword evidence="3" id="KW-1185">Reference proteome</keyword>
<reference evidence="2 3" key="1">
    <citation type="submission" date="2022-05" db="EMBL/GenBank/DDBJ databases">
        <authorList>
            <consortium name="Genoscope - CEA"/>
            <person name="William W."/>
        </authorList>
    </citation>
    <scope>NUCLEOTIDE SEQUENCE [LARGE SCALE GENOMIC DNA]</scope>
</reference>
<accession>A0ABN8R444</accession>
<evidence type="ECO:0000313" key="2">
    <source>
        <dbReference type="EMBL" id="CAH3172627.1"/>
    </source>
</evidence>
<comment type="caution">
    <text evidence="2">The sequence shown here is derived from an EMBL/GenBank/DDBJ whole genome shotgun (WGS) entry which is preliminary data.</text>
</comment>
<organism evidence="2 3">
    <name type="scientific">Porites lobata</name>
    <dbReference type="NCBI Taxonomy" id="104759"/>
    <lineage>
        <taxon>Eukaryota</taxon>
        <taxon>Metazoa</taxon>
        <taxon>Cnidaria</taxon>
        <taxon>Anthozoa</taxon>
        <taxon>Hexacorallia</taxon>
        <taxon>Scleractinia</taxon>
        <taxon>Fungiina</taxon>
        <taxon>Poritidae</taxon>
        <taxon>Porites</taxon>
    </lineage>
</organism>
<feature type="region of interest" description="Disordered" evidence="1">
    <location>
        <begin position="133"/>
        <end position="180"/>
    </location>
</feature>
<dbReference type="Proteomes" id="UP001159405">
    <property type="component" value="Unassembled WGS sequence"/>
</dbReference>
<name>A0ABN8R444_9CNID</name>
<dbReference type="SUPFAM" id="SSF57997">
    <property type="entry name" value="Tropomyosin"/>
    <property type="match status" value="1"/>
</dbReference>
<protein>
    <submittedName>
        <fullName evidence="2">Uncharacterized protein</fullName>
    </submittedName>
</protein>
<feature type="region of interest" description="Disordered" evidence="1">
    <location>
        <begin position="216"/>
        <end position="276"/>
    </location>
</feature>
<gene>
    <name evidence="2" type="ORF">PLOB_00013149</name>
</gene>
<evidence type="ECO:0000256" key="1">
    <source>
        <dbReference type="SAM" id="MobiDB-lite"/>
    </source>
</evidence>
<evidence type="ECO:0000313" key="3">
    <source>
        <dbReference type="Proteomes" id="UP001159405"/>
    </source>
</evidence>
<proteinExistence type="predicted"/>